<keyword evidence="4 6" id="KW-0648">Protein biosynthesis</keyword>
<accession>A0ABN2NTH5</accession>
<feature type="active site" evidence="6">
    <location>
        <position position="172"/>
    </location>
</feature>
<dbReference type="EC" id="3.5.1.88" evidence="6"/>
<dbReference type="EMBL" id="BAAALV010000001">
    <property type="protein sequence ID" value="GAA1902360.1"/>
    <property type="molecule type" value="Genomic_DNA"/>
</dbReference>
<name>A0ABN2NTH5_9MICC</name>
<dbReference type="PANTHER" id="PTHR10458">
    <property type="entry name" value="PEPTIDE DEFORMYLASE"/>
    <property type="match status" value="1"/>
</dbReference>
<sequence>MIYEPSAAESPAAVRSLVLPMLEMDLVPIVQLGHPVLRRPALPYEGQLQADELQALIELMRRVMHHAPGVGLAAPQIGIPLRLAVLEDAYAPDPDVAEARERTPLEFFTIINPRYEPEDAQTASFYEGCLSFEGYQGVVERYRSVRLDYEDEHGQARQRTFSGWPARIVQHETDHLNGIVYVDKAFTRSLSSNGEYPRWAATDIEDARRTLGF</sequence>
<evidence type="ECO:0000256" key="5">
    <source>
        <dbReference type="ARBA" id="ARBA00023004"/>
    </source>
</evidence>
<dbReference type="PANTHER" id="PTHR10458:SF2">
    <property type="entry name" value="PEPTIDE DEFORMYLASE, MITOCHONDRIAL"/>
    <property type="match status" value="1"/>
</dbReference>
<dbReference type="Proteomes" id="UP001500784">
    <property type="component" value="Unassembled WGS sequence"/>
</dbReference>
<dbReference type="SUPFAM" id="SSF56420">
    <property type="entry name" value="Peptide deformylase"/>
    <property type="match status" value="1"/>
</dbReference>
<comment type="catalytic activity">
    <reaction evidence="6">
        <text>N-terminal N-formyl-L-methionyl-[peptide] + H2O = N-terminal L-methionyl-[peptide] + formate</text>
        <dbReference type="Rhea" id="RHEA:24420"/>
        <dbReference type="Rhea" id="RHEA-COMP:10639"/>
        <dbReference type="Rhea" id="RHEA-COMP:10640"/>
        <dbReference type="ChEBI" id="CHEBI:15377"/>
        <dbReference type="ChEBI" id="CHEBI:15740"/>
        <dbReference type="ChEBI" id="CHEBI:49298"/>
        <dbReference type="ChEBI" id="CHEBI:64731"/>
        <dbReference type="EC" id="3.5.1.88"/>
    </reaction>
</comment>
<evidence type="ECO:0000313" key="7">
    <source>
        <dbReference type="EMBL" id="GAA1902360.1"/>
    </source>
</evidence>
<evidence type="ECO:0000313" key="8">
    <source>
        <dbReference type="Proteomes" id="UP001500784"/>
    </source>
</evidence>
<evidence type="ECO:0000256" key="1">
    <source>
        <dbReference type="ARBA" id="ARBA00010759"/>
    </source>
</evidence>
<proteinExistence type="inferred from homology"/>
<keyword evidence="8" id="KW-1185">Reference proteome</keyword>
<dbReference type="PRINTS" id="PR01576">
    <property type="entry name" value="PDEFORMYLASE"/>
</dbReference>
<dbReference type="HAMAP" id="MF_00163">
    <property type="entry name" value="Pep_deformylase"/>
    <property type="match status" value="1"/>
</dbReference>
<evidence type="ECO:0000256" key="6">
    <source>
        <dbReference type="HAMAP-Rule" id="MF_00163"/>
    </source>
</evidence>
<dbReference type="InterPro" id="IPR036821">
    <property type="entry name" value="Peptide_deformylase_sf"/>
</dbReference>
<feature type="binding site" evidence="6">
    <location>
        <position position="129"/>
    </location>
    <ligand>
        <name>Fe cation</name>
        <dbReference type="ChEBI" id="CHEBI:24875"/>
    </ligand>
</feature>
<evidence type="ECO:0000256" key="2">
    <source>
        <dbReference type="ARBA" id="ARBA00022723"/>
    </source>
</evidence>
<comment type="cofactor">
    <cofactor evidence="6">
        <name>Fe(2+)</name>
        <dbReference type="ChEBI" id="CHEBI:29033"/>
    </cofactor>
    <text evidence="6">Binds 1 Fe(2+) ion.</text>
</comment>
<dbReference type="CDD" id="cd00487">
    <property type="entry name" value="Pep_deformylase"/>
    <property type="match status" value="1"/>
</dbReference>
<organism evidence="7 8">
    <name type="scientific">Arthrobacter gandavensis</name>
    <dbReference type="NCBI Taxonomy" id="169960"/>
    <lineage>
        <taxon>Bacteria</taxon>
        <taxon>Bacillati</taxon>
        <taxon>Actinomycetota</taxon>
        <taxon>Actinomycetes</taxon>
        <taxon>Micrococcales</taxon>
        <taxon>Micrococcaceae</taxon>
        <taxon>Arthrobacter</taxon>
    </lineage>
</organism>
<comment type="function">
    <text evidence="6">Removes the formyl group from the N-terminal Met of newly synthesized proteins. Requires at least a dipeptide for an efficient rate of reaction. N-terminal L-methionine is a prerequisite for activity but the enzyme has broad specificity at other positions.</text>
</comment>
<keyword evidence="3 6" id="KW-0378">Hydrolase</keyword>
<reference evidence="7 8" key="1">
    <citation type="journal article" date="2019" name="Int. J. Syst. Evol. Microbiol.">
        <title>The Global Catalogue of Microorganisms (GCM) 10K type strain sequencing project: providing services to taxonomists for standard genome sequencing and annotation.</title>
        <authorList>
            <consortium name="The Broad Institute Genomics Platform"/>
            <consortium name="The Broad Institute Genome Sequencing Center for Infectious Disease"/>
            <person name="Wu L."/>
            <person name="Ma J."/>
        </authorList>
    </citation>
    <scope>NUCLEOTIDE SEQUENCE [LARGE SCALE GENOMIC DNA]</scope>
    <source>
        <strain evidence="7 8">JCM 13316</strain>
    </source>
</reference>
<feature type="binding site" evidence="6">
    <location>
        <position position="171"/>
    </location>
    <ligand>
        <name>Fe cation</name>
        <dbReference type="ChEBI" id="CHEBI:24875"/>
    </ligand>
</feature>
<protein>
    <recommendedName>
        <fullName evidence="6">Peptide deformylase</fullName>
        <shortName evidence="6">PDF</shortName>
        <ecNumber evidence="6">3.5.1.88</ecNumber>
    </recommendedName>
    <alternativeName>
        <fullName evidence="6">Polypeptide deformylase</fullName>
    </alternativeName>
</protein>
<comment type="caution">
    <text evidence="7">The sequence shown here is derived from an EMBL/GenBank/DDBJ whole genome shotgun (WGS) entry which is preliminary data.</text>
</comment>
<dbReference type="Gene3D" id="3.90.45.10">
    <property type="entry name" value="Peptide deformylase"/>
    <property type="match status" value="1"/>
</dbReference>
<comment type="similarity">
    <text evidence="1 6">Belongs to the polypeptide deformylase family.</text>
</comment>
<dbReference type="InterPro" id="IPR023635">
    <property type="entry name" value="Peptide_deformylase"/>
</dbReference>
<feature type="binding site" evidence="6">
    <location>
        <position position="175"/>
    </location>
    <ligand>
        <name>Fe cation</name>
        <dbReference type="ChEBI" id="CHEBI:24875"/>
    </ligand>
</feature>
<dbReference type="NCBIfam" id="NF001159">
    <property type="entry name" value="PRK00150.1-3"/>
    <property type="match status" value="1"/>
</dbReference>
<evidence type="ECO:0000256" key="4">
    <source>
        <dbReference type="ARBA" id="ARBA00022917"/>
    </source>
</evidence>
<dbReference type="Pfam" id="PF01327">
    <property type="entry name" value="Pep_deformylase"/>
    <property type="match status" value="1"/>
</dbReference>
<gene>
    <name evidence="6" type="primary">def</name>
    <name evidence="7" type="ORF">GCM10009688_02610</name>
</gene>
<keyword evidence="5 6" id="KW-0408">Iron</keyword>
<evidence type="ECO:0000256" key="3">
    <source>
        <dbReference type="ARBA" id="ARBA00022801"/>
    </source>
</evidence>
<keyword evidence="2 6" id="KW-0479">Metal-binding</keyword>